<dbReference type="Proteomes" id="UP000306585">
    <property type="component" value="Unassembled WGS sequence"/>
</dbReference>
<dbReference type="AlphaFoldDB" id="A0A5R9GE99"/>
<evidence type="ECO:0000313" key="2">
    <source>
        <dbReference type="Proteomes" id="UP000306585"/>
    </source>
</evidence>
<gene>
    <name evidence="1" type="ORF">FEF65_12915</name>
</gene>
<dbReference type="RefSeq" id="WP_161595251.1">
    <property type="nucleotide sequence ID" value="NZ_VBRY01000017.1"/>
</dbReference>
<accession>A0A5R9GE99</accession>
<proteinExistence type="predicted"/>
<name>A0A5R9GE99_9PROT</name>
<protein>
    <recommendedName>
        <fullName evidence="3">DUF1795 domain-containing protein</fullName>
    </recommendedName>
</protein>
<evidence type="ECO:0000313" key="1">
    <source>
        <dbReference type="EMBL" id="TLS65456.1"/>
    </source>
</evidence>
<evidence type="ECO:0008006" key="3">
    <source>
        <dbReference type="Google" id="ProtNLM"/>
    </source>
</evidence>
<dbReference type="EMBL" id="VBRY01000017">
    <property type="protein sequence ID" value="TLS65456.1"/>
    <property type="molecule type" value="Genomic_DNA"/>
</dbReference>
<keyword evidence="2" id="KW-1185">Reference proteome</keyword>
<organism evidence="1 2">
    <name type="scientific">Mariprofundus erugo</name>
    <dbReference type="NCBI Taxonomy" id="2528639"/>
    <lineage>
        <taxon>Bacteria</taxon>
        <taxon>Pseudomonadati</taxon>
        <taxon>Pseudomonadota</taxon>
        <taxon>Candidatius Mariprofundia</taxon>
        <taxon>Mariprofundales</taxon>
        <taxon>Mariprofundaceae</taxon>
        <taxon>Mariprofundus</taxon>
    </lineage>
</organism>
<reference evidence="1 2" key="1">
    <citation type="journal article" date="2019" name="Appl. Environ. Microbiol.">
        <title>Environmental Evidence and Genomic Insight of Iron-oxidizing Bacteria Preference Towards More Corrosion Resistant Stainless Steel at Higher Salinities.</title>
        <authorList>
            <person name="Garrison C.E."/>
            <person name="Price K.A."/>
            <person name="Field E.K."/>
        </authorList>
    </citation>
    <scope>NUCLEOTIDE SEQUENCE [LARGE SCALE GENOMIC DNA]</scope>
    <source>
        <strain evidence="1 2">P3</strain>
    </source>
</reference>
<comment type="caution">
    <text evidence="1">The sequence shown here is derived from an EMBL/GenBank/DDBJ whole genome shotgun (WGS) entry which is preliminary data.</text>
</comment>
<sequence>MKIAIPSDKGMSFYWWPKLPSVSGWHQDKDSSFHYSVNALAPDNSTFSNAETVIYAKAIYKPRDPEVKSIEMLIARDKKEFLTSVPSVKTQEVKPLITADGKQFKSFTFFPNGPGSWERVTYGEEGEFFLIFTISSRSKSGYDAAEGTYEKLISLYKE</sequence>